<name>A0A543I273_9MICO</name>
<evidence type="ECO:0000259" key="2">
    <source>
        <dbReference type="Pfam" id="PF20068"/>
    </source>
</evidence>
<gene>
    <name evidence="3" type="ORF">FBY41_1046</name>
</gene>
<feature type="domain" description="Amphi-Trp" evidence="2">
    <location>
        <begin position="3"/>
        <end position="80"/>
    </location>
</feature>
<dbReference type="OrthoDB" id="4868198at2"/>
<evidence type="ECO:0000313" key="4">
    <source>
        <dbReference type="Proteomes" id="UP000316747"/>
    </source>
</evidence>
<evidence type="ECO:0000313" key="3">
    <source>
        <dbReference type="EMBL" id="TQM64671.1"/>
    </source>
</evidence>
<proteinExistence type="predicted"/>
<reference evidence="3 4" key="1">
    <citation type="submission" date="2019-06" db="EMBL/GenBank/DDBJ databases">
        <title>Genome sequencing of plant associated microbes to promote plant fitness in Sorghum bicolor and Oryza sativa.</title>
        <authorList>
            <person name="Coleman-Derr D."/>
        </authorList>
    </citation>
    <scope>NUCLEOTIDE SEQUENCE [LARGE SCALE GENOMIC DNA]</scope>
    <source>
        <strain evidence="3 4">KV-663</strain>
    </source>
</reference>
<dbReference type="NCBIfam" id="TIGR04354">
    <property type="entry name" value="amphi-Trp"/>
    <property type="match status" value="1"/>
</dbReference>
<dbReference type="Proteomes" id="UP000316747">
    <property type="component" value="Unassembled WGS sequence"/>
</dbReference>
<accession>A0A543I273</accession>
<dbReference type="RefSeq" id="WP_141842280.1">
    <property type="nucleotide sequence ID" value="NZ_VFPM01000001.1"/>
</dbReference>
<evidence type="ECO:0000256" key="1">
    <source>
        <dbReference type="SAM" id="MobiDB-lite"/>
    </source>
</evidence>
<comment type="caution">
    <text evidence="3">The sequence shown here is derived from an EMBL/GenBank/DDBJ whole genome shotgun (WGS) entry which is preliminary data.</text>
</comment>
<protein>
    <submittedName>
        <fullName evidence="3">Amphi-Trp domain-containing protein</fullName>
    </submittedName>
</protein>
<sequence>MADVKLERKETLSRQEAAQWLSVLSKAFARGGDVTLPLGAGTVELRLPERVRAEFEVEVTGDEVEIELEFTWSTAGSRDGDEPSVHDAASSAE</sequence>
<organism evidence="3 4">
    <name type="scientific">Humibacillus xanthopallidus</name>
    <dbReference type="NCBI Taxonomy" id="412689"/>
    <lineage>
        <taxon>Bacteria</taxon>
        <taxon>Bacillati</taxon>
        <taxon>Actinomycetota</taxon>
        <taxon>Actinomycetes</taxon>
        <taxon>Micrococcales</taxon>
        <taxon>Intrasporangiaceae</taxon>
        <taxon>Humibacillus</taxon>
    </lineage>
</organism>
<dbReference type="InterPro" id="IPR027598">
    <property type="entry name" value="Amphi-Trp_dom"/>
</dbReference>
<dbReference type="AlphaFoldDB" id="A0A543I273"/>
<dbReference type="EMBL" id="VFPM01000001">
    <property type="protein sequence ID" value="TQM64671.1"/>
    <property type="molecule type" value="Genomic_DNA"/>
</dbReference>
<dbReference type="Pfam" id="PF20068">
    <property type="entry name" value="Amphi-Trp"/>
    <property type="match status" value="1"/>
</dbReference>
<keyword evidence="4" id="KW-1185">Reference proteome</keyword>
<feature type="region of interest" description="Disordered" evidence="1">
    <location>
        <begin position="71"/>
        <end position="93"/>
    </location>
</feature>